<dbReference type="SUPFAM" id="SSF55326">
    <property type="entry name" value="PurM N-terminal domain-like"/>
    <property type="match status" value="1"/>
</dbReference>
<dbReference type="InterPro" id="IPR011854">
    <property type="entry name" value="HypE"/>
</dbReference>
<comment type="similarity">
    <text evidence="1">Belongs to the HypE family.</text>
</comment>
<dbReference type="PANTHER" id="PTHR30303">
    <property type="entry name" value="HYDROGENASE ISOENZYMES FORMATION PROTEIN HYPE"/>
    <property type="match status" value="1"/>
</dbReference>
<dbReference type="OrthoDB" id="9801934at2"/>
<gene>
    <name evidence="4" type="primary">hypE</name>
    <name evidence="4" type="ORF">HPTL_1396</name>
</gene>
<evidence type="ECO:0000259" key="3">
    <source>
        <dbReference type="Pfam" id="PF02769"/>
    </source>
</evidence>
<dbReference type="KEGG" id="htl:HPTL_1396"/>
<accession>A0A2Z6DZ84</accession>
<dbReference type="RefSeq" id="WP_119335377.1">
    <property type="nucleotide sequence ID" value="NZ_AP018558.1"/>
</dbReference>
<evidence type="ECO:0000313" key="4">
    <source>
        <dbReference type="EMBL" id="BBD77660.1"/>
    </source>
</evidence>
<evidence type="ECO:0000259" key="2">
    <source>
        <dbReference type="Pfam" id="PF00586"/>
    </source>
</evidence>
<dbReference type="Pfam" id="PF02769">
    <property type="entry name" value="AIRS_C"/>
    <property type="match status" value="1"/>
</dbReference>
<dbReference type="Gene3D" id="3.30.1330.10">
    <property type="entry name" value="PurM-like, N-terminal domain"/>
    <property type="match status" value="1"/>
</dbReference>
<protein>
    <submittedName>
        <fullName evidence="4">Hydrogenase expression/formation protein</fullName>
    </submittedName>
</protein>
<dbReference type="PIRSF" id="PIRSF005644">
    <property type="entry name" value="Hdrgns_mtr_HypE"/>
    <property type="match status" value="1"/>
</dbReference>
<feature type="domain" description="PurM-like C-terminal" evidence="3">
    <location>
        <begin position="175"/>
        <end position="326"/>
    </location>
</feature>
<reference evidence="4 5" key="1">
    <citation type="submission" date="2018-04" db="EMBL/GenBank/DDBJ databases">
        <title>Complete genome sequence of Hydrogenophilus thermoluteolus TH-1.</title>
        <authorList>
            <person name="Arai H."/>
        </authorList>
    </citation>
    <scope>NUCLEOTIDE SEQUENCE [LARGE SCALE GENOMIC DNA]</scope>
    <source>
        <strain evidence="4 5">TH-1</strain>
    </source>
</reference>
<organism evidence="4 5">
    <name type="scientific">Hydrogenophilus thermoluteolus</name>
    <name type="common">Pseudomonas hydrogenothermophila</name>
    <dbReference type="NCBI Taxonomy" id="297"/>
    <lineage>
        <taxon>Bacteria</taxon>
        <taxon>Pseudomonadati</taxon>
        <taxon>Pseudomonadota</taxon>
        <taxon>Hydrogenophilia</taxon>
        <taxon>Hydrogenophilales</taxon>
        <taxon>Hydrogenophilaceae</taxon>
        <taxon>Hydrogenophilus</taxon>
    </lineage>
</organism>
<dbReference type="GO" id="GO:0051604">
    <property type="term" value="P:protein maturation"/>
    <property type="evidence" value="ECO:0007669"/>
    <property type="project" value="TreeGrafter"/>
</dbReference>
<dbReference type="AlphaFoldDB" id="A0A2Z6DZ84"/>
<sequence length="349" mass="36135">MARRPFGTPLDIANGVVSLAHGAGGRATAQLIDALFARHWHNEWLAQQEDATVLPALAEGMVPVVSTDLHVVTPLFFPGGDIGTLAVNGTVNDLAVRGATPKYLTIGVLLEEGLPLATLERVVQNVAAAAAAAGVAIVAGDTKVVERGKGDGLYLAVTGVGVAPATQTWGARAIQPGDHVLVSGTLGDHGIAIMAARQAVPLATPVESDCAALTPLIAAMRETGAPIRAMRDLTRGGLAAAANEMAQVANVGMVFEEAAIPVRDEVAGACEFLGIEPWHLANEGIVLVVCPPEASEPLLAAMRAHPLGRNAARIGTVVADEHAFVQLRTPFGGMRLLDWLHADPLPRIC</sequence>
<dbReference type="InterPro" id="IPR036676">
    <property type="entry name" value="PurM-like_C_sf"/>
</dbReference>
<dbReference type="InterPro" id="IPR010918">
    <property type="entry name" value="PurM-like_C_dom"/>
</dbReference>
<dbReference type="EMBL" id="AP018558">
    <property type="protein sequence ID" value="BBD77660.1"/>
    <property type="molecule type" value="Genomic_DNA"/>
</dbReference>
<dbReference type="Proteomes" id="UP000262004">
    <property type="component" value="Chromosome"/>
</dbReference>
<dbReference type="NCBIfam" id="TIGR02124">
    <property type="entry name" value="hypE"/>
    <property type="match status" value="1"/>
</dbReference>
<dbReference type="SUPFAM" id="SSF56042">
    <property type="entry name" value="PurM C-terminal domain-like"/>
    <property type="match status" value="1"/>
</dbReference>
<evidence type="ECO:0000313" key="5">
    <source>
        <dbReference type="Proteomes" id="UP000262004"/>
    </source>
</evidence>
<dbReference type="InterPro" id="IPR016188">
    <property type="entry name" value="PurM-like_N"/>
</dbReference>
<proteinExistence type="inferred from homology"/>
<dbReference type="InterPro" id="IPR036921">
    <property type="entry name" value="PurM-like_N_sf"/>
</dbReference>
<dbReference type="PANTHER" id="PTHR30303:SF0">
    <property type="entry name" value="CARBAMOYL DEHYDRATASE HYPE"/>
    <property type="match status" value="1"/>
</dbReference>
<dbReference type="Pfam" id="PF00586">
    <property type="entry name" value="AIRS"/>
    <property type="match status" value="1"/>
</dbReference>
<name>A0A2Z6DZ84_HYDTE</name>
<evidence type="ECO:0000256" key="1">
    <source>
        <dbReference type="ARBA" id="ARBA00006243"/>
    </source>
</evidence>
<dbReference type="CDD" id="cd02197">
    <property type="entry name" value="HypE"/>
    <property type="match status" value="1"/>
</dbReference>
<feature type="domain" description="PurM-like N-terminal" evidence="2">
    <location>
        <begin position="49"/>
        <end position="163"/>
    </location>
</feature>
<dbReference type="Gene3D" id="3.90.650.10">
    <property type="entry name" value="PurM-like C-terminal domain"/>
    <property type="match status" value="1"/>
</dbReference>
<keyword evidence="5" id="KW-1185">Reference proteome</keyword>